<evidence type="ECO:0000256" key="8">
    <source>
        <dbReference type="ARBA" id="ARBA00023004"/>
    </source>
</evidence>
<keyword evidence="5" id="KW-0274">FAD</keyword>
<dbReference type="SUPFAM" id="SSF55103">
    <property type="entry name" value="FAD-linked oxidases, C-terminal domain"/>
    <property type="match status" value="1"/>
</dbReference>
<dbReference type="RefSeq" id="WP_089319427.1">
    <property type="nucleotide sequence ID" value="NZ_FZOQ01000010.1"/>
</dbReference>
<dbReference type="Pfam" id="PF01565">
    <property type="entry name" value="FAD_binding_4"/>
    <property type="match status" value="1"/>
</dbReference>
<name>A0A239G0P8_9BACT</name>
<dbReference type="GO" id="GO:0008720">
    <property type="term" value="F:D-lactate dehydrogenase (NAD+) activity"/>
    <property type="evidence" value="ECO:0007669"/>
    <property type="project" value="TreeGrafter"/>
</dbReference>
<keyword evidence="7" id="KW-0560">Oxidoreductase</keyword>
<dbReference type="Pfam" id="PF02754">
    <property type="entry name" value="CCG"/>
    <property type="match status" value="2"/>
</dbReference>
<dbReference type="InterPro" id="IPR016164">
    <property type="entry name" value="FAD-linked_Oxase-like_C"/>
</dbReference>
<feature type="domain" description="4Fe-4S ferredoxin-type" evidence="11">
    <location>
        <begin position="527"/>
        <end position="556"/>
    </location>
</feature>
<keyword evidence="14" id="KW-1185">Reference proteome</keyword>
<dbReference type="InterPro" id="IPR009051">
    <property type="entry name" value="Helical_ferredxn"/>
</dbReference>
<evidence type="ECO:0000256" key="7">
    <source>
        <dbReference type="ARBA" id="ARBA00023002"/>
    </source>
</evidence>
<dbReference type="InterPro" id="IPR004113">
    <property type="entry name" value="FAD-bd_oxidored_4_C"/>
</dbReference>
<dbReference type="Gene3D" id="3.30.43.10">
    <property type="entry name" value="Uridine Diphospho-n-acetylenolpyruvylglucosamine Reductase, domain 2"/>
    <property type="match status" value="1"/>
</dbReference>
<dbReference type="InterPro" id="IPR006094">
    <property type="entry name" value="Oxid_FAD_bind_N"/>
</dbReference>
<evidence type="ECO:0000259" key="12">
    <source>
        <dbReference type="PROSITE" id="PS51387"/>
    </source>
</evidence>
<evidence type="ECO:0000256" key="3">
    <source>
        <dbReference type="ARBA" id="ARBA00022630"/>
    </source>
</evidence>
<dbReference type="PROSITE" id="PS51379">
    <property type="entry name" value="4FE4S_FER_2"/>
    <property type="match status" value="1"/>
</dbReference>
<dbReference type="Pfam" id="PF13183">
    <property type="entry name" value="Fer4_8"/>
    <property type="match status" value="1"/>
</dbReference>
<keyword evidence="4" id="KW-0479">Metal-binding</keyword>
<dbReference type="Gene3D" id="1.10.1060.10">
    <property type="entry name" value="Alpha-helical ferredoxin"/>
    <property type="match status" value="1"/>
</dbReference>
<dbReference type="GO" id="GO:0004458">
    <property type="term" value="F:D-lactate dehydrogenase (cytochrome) activity"/>
    <property type="evidence" value="ECO:0007669"/>
    <property type="project" value="UniProtKB-EC"/>
</dbReference>
<keyword evidence="3" id="KW-0285">Flavoprotein</keyword>
<proteinExistence type="inferred from homology"/>
<dbReference type="EMBL" id="FZOQ01000010">
    <property type="protein sequence ID" value="SNS62555.1"/>
    <property type="molecule type" value="Genomic_DNA"/>
</dbReference>
<dbReference type="Proteomes" id="UP000198432">
    <property type="component" value="Unassembled WGS sequence"/>
</dbReference>
<evidence type="ECO:0000313" key="14">
    <source>
        <dbReference type="Proteomes" id="UP000198432"/>
    </source>
</evidence>
<reference evidence="14" key="1">
    <citation type="submission" date="2017-06" db="EMBL/GenBank/DDBJ databases">
        <authorList>
            <person name="Varghese N."/>
            <person name="Submissions S."/>
        </authorList>
    </citation>
    <scope>NUCLEOTIDE SEQUENCE [LARGE SCALE GENOMIC DNA]</scope>
    <source>
        <strain evidence="14">NKM1</strain>
    </source>
</reference>
<dbReference type="InterPro" id="IPR016167">
    <property type="entry name" value="FAD-bd_PCMH_sub1"/>
</dbReference>
<dbReference type="OrthoDB" id="9767256at2"/>
<evidence type="ECO:0000256" key="6">
    <source>
        <dbReference type="ARBA" id="ARBA00022946"/>
    </source>
</evidence>
<evidence type="ECO:0000259" key="11">
    <source>
        <dbReference type="PROSITE" id="PS51379"/>
    </source>
</evidence>
<feature type="domain" description="FAD-binding PCMH-type" evidence="12">
    <location>
        <begin position="33"/>
        <end position="261"/>
    </location>
</feature>
<evidence type="ECO:0000256" key="1">
    <source>
        <dbReference type="ARBA" id="ARBA00001974"/>
    </source>
</evidence>
<evidence type="ECO:0000256" key="2">
    <source>
        <dbReference type="ARBA" id="ARBA00008000"/>
    </source>
</evidence>
<dbReference type="InterPro" id="IPR016171">
    <property type="entry name" value="Vanillyl_alc_oxidase_C-sub2"/>
</dbReference>
<evidence type="ECO:0000256" key="10">
    <source>
        <dbReference type="ARBA" id="ARBA00038897"/>
    </source>
</evidence>
<dbReference type="AlphaFoldDB" id="A0A239G0P8"/>
<dbReference type="GO" id="GO:0051536">
    <property type="term" value="F:iron-sulfur cluster binding"/>
    <property type="evidence" value="ECO:0007669"/>
    <property type="project" value="UniProtKB-KW"/>
</dbReference>
<dbReference type="PANTHER" id="PTHR11748">
    <property type="entry name" value="D-LACTATE DEHYDROGENASE"/>
    <property type="match status" value="1"/>
</dbReference>
<dbReference type="EC" id="1.1.2.4" evidence="10"/>
<dbReference type="PROSITE" id="PS00198">
    <property type="entry name" value="4FE4S_FER_1"/>
    <property type="match status" value="1"/>
</dbReference>
<dbReference type="InterPro" id="IPR016169">
    <property type="entry name" value="FAD-bd_PCMH_sub2"/>
</dbReference>
<organism evidence="13 14">
    <name type="scientific">Pontibacter ummariensis</name>
    <dbReference type="NCBI Taxonomy" id="1610492"/>
    <lineage>
        <taxon>Bacteria</taxon>
        <taxon>Pseudomonadati</taxon>
        <taxon>Bacteroidota</taxon>
        <taxon>Cytophagia</taxon>
        <taxon>Cytophagales</taxon>
        <taxon>Hymenobacteraceae</taxon>
        <taxon>Pontibacter</taxon>
    </lineage>
</organism>
<dbReference type="Gene3D" id="3.30.465.10">
    <property type="match status" value="1"/>
</dbReference>
<dbReference type="InterPro" id="IPR017896">
    <property type="entry name" value="4Fe4S_Fe-S-bd"/>
</dbReference>
<dbReference type="Gene3D" id="3.30.70.2740">
    <property type="match status" value="1"/>
</dbReference>
<dbReference type="SUPFAM" id="SSF56176">
    <property type="entry name" value="FAD-binding/transporter-associated domain-like"/>
    <property type="match status" value="1"/>
</dbReference>
<sequence>MELEKQLEAILPKARIKSRLIDVVAYASDAGFYYLRPQAVVQPVSEAEVQALFALSHQHKIPLTFRTAGTSLSGQSITDGILVDLSQHWNKLEVLENGEQVRVQPGVIGGMVNAYLRKYKRKIGPDPASINSAMLGGILSNNASGMCCGVSKNSYHTTRYIRFMLPTGVAYSTAHKEDYKRFEQECPRIFQVLLDLKDQVMHNSQLYEVIRKKYRTKNTVGYSVNALIDYEHPLDMLAHLLIGAEGTLGFISEAVLDTVPDYPAKSTALLYFPDIYAACQAIVPLADAGAEAVELMDRASLRSIEAMPGVPAVIKTLPGTAAALLVEFQGNTVEEVQLKIDKFFTLASGLSLLYAPEFTADPAAQAFLWKVRKGMFPAVGAVRASGTTVILEDIAFPVEELGNAILDLQQLFKKHGYEQAIIFGHAKDGNIHFVVTQAFDSSAEIERYDLFLKEVVELVVHRYNGALKAEHGTGRNMAPFVETEWGTEIYQIMKALKQAVDPANLLNPGVIINEDKEAHIRNLKELPRVEEEVDKCMECGFCEHKCPSRNITLTPRRRIVVRRELLKLERAGKSKEHKQLLQQYQYDGLDTCAVDGLCATACPVDINTGDLVKRLRKENHSPLANDLALLVAKNFKPVTALVKTGLKAGSGLNQLAGAQALTKLTKRMKSVVPAFPLWSDQLLSTPDYLTPVVKEKAAAVYFPTCISRTMGGAKEKGKSIIETFLRVSNKAGVGLVIPNDVQGACCGQIFSSKGYSKAFEFTANETIQKIWEWTEAGKLPLVLDVSSCTHTLQTCRPVLSPENRQKFDALQIIDSIDYLADYVLPQAKVLRKKARVVLHPVCSLQKMGLEGKFLKIAQQLAQEVKVPVQAGCCGMAGDRGFLFPELTRAATCPEAQEVKEEVYEGYYSTAKTCEMALSEAVGKNYESIVYLLDECI</sequence>
<dbReference type="Pfam" id="PF02913">
    <property type="entry name" value="FAD-oxidase_C"/>
    <property type="match status" value="1"/>
</dbReference>
<dbReference type="GO" id="GO:1903457">
    <property type="term" value="P:lactate catabolic process"/>
    <property type="evidence" value="ECO:0007669"/>
    <property type="project" value="TreeGrafter"/>
</dbReference>
<protein>
    <recommendedName>
        <fullName evidence="10">D-lactate dehydrogenase (cytochrome)</fullName>
        <ecNumber evidence="10">1.1.2.4</ecNumber>
    </recommendedName>
</protein>
<dbReference type="InterPro" id="IPR036318">
    <property type="entry name" value="FAD-bd_PCMH-like_sf"/>
</dbReference>
<comment type="similarity">
    <text evidence="2">Belongs to the FAD-binding oxidoreductase/transferase type 4 family.</text>
</comment>
<dbReference type="InterPro" id="IPR016166">
    <property type="entry name" value="FAD-bd_PCMH"/>
</dbReference>
<dbReference type="GO" id="GO:0046872">
    <property type="term" value="F:metal ion binding"/>
    <property type="evidence" value="ECO:0007669"/>
    <property type="project" value="UniProtKB-KW"/>
</dbReference>
<comment type="cofactor">
    <cofactor evidence="1">
        <name>FAD</name>
        <dbReference type="ChEBI" id="CHEBI:57692"/>
    </cofactor>
</comment>
<keyword evidence="9" id="KW-0411">Iron-sulfur</keyword>
<keyword evidence="6" id="KW-0809">Transit peptide</keyword>
<evidence type="ECO:0000313" key="13">
    <source>
        <dbReference type="EMBL" id="SNS62555.1"/>
    </source>
</evidence>
<dbReference type="SUPFAM" id="SSF46548">
    <property type="entry name" value="alpha-helical ferredoxin"/>
    <property type="match status" value="1"/>
</dbReference>
<dbReference type="InterPro" id="IPR017900">
    <property type="entry name" value="4Fe4S_Fe_S_CS"/>
</dbReference>
<dbReference type="InterPro" id="IPR004017">
    <property type="entry name" value="Cys_rich_dom"/>
</dbReference>
<accession>A0A239G0P8</accession>
<evidence type="ECO:0000256" key="4">
    <source>
        <dbReference type="ARBA" id="ARBA00022723"/>
    </source>
</evidence>
<evidence type="ECO:0000256" key="5">
    <source>
        <dbReference type="ARBA" id="ARBA00022827"/>
    </source>
</evidence>
<gene>
    <name evidence="13" type="ORF">SAMN06296052_1102</name>
</gene>
<dbReference type="Gene3D" id="1.10.45.10">
    <property type="entry name" value="Vanillyl-alcohol Oxidase, Chain A, domain 4"/>
    <property type="match status" value="1"/>
</dbReference>
<keyword evidence="8" id="KW-0408">Iron</keyword>
<dbReference type="GO" id="GO:0071949">
    <property type="term" value="F:FAD binding"/>
    <property type="evidence" value="ECO:0007669"/>
    <property type="project" value="InterPro"/>
</dbReference>
<dbReference type="PROSITE" id="PS51387">
    <property type="entry name" value="FAD_PCMH"/>
    <property type="match status" value="1"/>
</dbReference>
<evidence type="ECO:0000256" key="9">
    <source>
        <dbReference type="ARBA" id="ARBA00023014"/>
    </source>
</evidence>
<dbReference type="PANTHER" id="PTHR11748:SF111">
    <property type="entry name" value="D-LACTATE DEHYDROGENASE, MITOCHONDRIAL-RELATED"/>
    <property type="match status" value="1"/>
</dbReference>